<dbReference type="EMBL" id="JH594606">
    <property type="protein sequence ID" value="EHQ03239.1"/>
    <property type="molecule type" value="Genomic_DNA"/>
</dbReference>
<gene>
    <name evidence="2" type="ORF">Gilli_2622</name>
</gene>
<keyword evidence="3" id="KW-1185">Reference proteome</keyword>
<feature type="region of interest" description="Disordered" evidence="1">
    <location>
        <begin position="36"/>
        <end position="59"/>
    </location>
</feature>
<dbReference type="AlphaFoldDB" id="H2BY33"/>
<evidence type="ECO:0000256" key="1">
    <source>
        <dbReference type="SAM" id="MobiDB-lite"/>
    </source>
</evidence>
<evidence type="ECO:0000313" key="3">
    <source>
        <dbReference type="Proteomes" id="UP000003844"/>
    </source>
</evidence>
<evidence type="ECO:0000313" key="2">
    <source>
        <dbReference type="EMBL" id="EHQ03239.1"/>
    </source>
</evidence>
<organism evidence="2 3">
    <name type="scientific">Gillisia limnaea (strain DSM 15749 / LMG 21470 / R-8282)</name>
    <dbReference type="NCBI Taxonomy" id="865937"/>
    <lineage>
        <taxon>Bacteria</taxon>
        <taxon>Pseudomonadati</taxon>
        <taxon>Bacteroidota</taxon>
        <taxon>Flavobacteriia</taxon>
        <taxon>Flavobacteriales</taxon>
        <taxon>Flavobacteriaceae</taxon>
        <taxon>Gillisia</taxon>
    </lineage>
</organism>
<dbReference type="HOGENOM" id="CLU_2953995_0_0_10"/>
<proteinExistence type="predicted"/>
<protein>
    <submittedName>
        <fullName evidence="2">Uncharacterized protein</fullName>
    </submittedName>
</protein>
<sequence>MDKEQLRKEFNDFLDSASDDTVNDFLKFLKDRKAQKSGNKDTLKNGLSEEDLSFKDRSN</sequence>
<dbReference type="Proteomes" id="UP000003844">
    <property type="component" value="Unassembled WGS sequence"/>
</dbReference>
<name>H2BY33_GILLR</name>
<dbReference type="RefSeq" id="WP_006989546.1">
    <property type="nucleotide sequence ID" value="NZ_JH594606.1"/>
</dbReference>
<reference evidence="3" key="1">
    <citation type="journal article" date="2012" name="Stand. Genomic Sci.">
        <title>Genome sequence of the Antarctic rhodopsins-containing flavobacterium Gillisia limnaea type strain (R-8282(T)).</title>
        <authorList>
            <person name="Riedel T."/>
            <person name="Held B."/>
            <person name="Nolan M."/>
            <person name="Lucas S."/>
            <person name="Lapidus A."/>
            <person name="Tice H."/>
            <person name="Del Rio T.G."/>
            <person name="Cheng J.F."/>
            <person name="Han C."/>
            <person name="Tapia R."/>
            <person name="Goodwin L.A."/>
            <person name="Pitluck S."/>
            <person name="Liolios K."/>
            <person name="Mavromatis K."/>
            <person name="Pagani I."/>
            <person name="Ivanova N."/>
            <person name="Mikhailova N."/>
            <person name="Pati A."/>
            <person name="Chen A."/>
            <person name="Palaniappan K."/>
            <person name="Land M."/>
            <person name="Rohde M."/>
            <person name="Tindall B.J."/>
            <person name="Detter J.C."/>
            <person name="Goker M."/>
            <person name="Bristow J."/>
            <person name="Eisen J.A."/>
            <person name="Markowitz V."/>
            <person name="Hugenholtz P."/>
            <person name="Kyrpides N.C."/>
            <person name="Klenk H.P."/>
            <person name="Woyke T."/>
        </authorList>
    </citation>
    <scope>NUCLEOTIDE SEQUENCE [LARGE SCALE GENOMIC DNA]</scope>
    <source>
        <strain evidence="3">DSM 15749 / LMG 21470 / R-8282</strain>
    </source>
</reference>
<accession>H2BY33</accession>